<dbReference type="EMBL" id="JACCEW010000002">
    <property type="protein sequence ID" value="NYT37105.1"/>
    <property type="molecule type" value="Genomic_DNA"/>
</dbReference>
<dbReference type="OrthoDB" id="10016358at2"/>
<reference evidence="1 2" key="1">
    <citation type="submission" date="2020-07" db="EMBL/GenBank/DDBJ databases">
        <title>Taxonomic revisions and descriptions of new bacterial species based on genomic comparisons in the high-G+C-content subgroup of the family Alcaligenaceae.</title>
        <authorList>
            <person name="Szabo A."/>
            <person name="Felfoldi T."/>
        </authorList>
    </citation>
    <scope>NUCLEOTIDE SEQUENCE [LARGE SCALE GENOMIC DNA]</scope>
    <source>
        <strain evidence="1 2">DSM 25264</strain>
    </source>
</reference>
<name>A0A853F8W7_9BURK</name>
<gene>
    <name evidence="1" type="ORF">H0A68_09490</name>
</gene>
<sequence length="112" mass="12460">MIIVRHICFVENRPDRRACIAPQCCAGSKGHAKRHEGQARCAPGLAKRGLCARIIDYVPRHFVFFLLFCFSKTAGGGREALYAVKNHQIPKKPPASLGGFFVPHTGWQTPWS</sequence>
<proteinExistence type="predicted"/>
<dbReference type="Proteomes" id="UP000580517">
    <property type="component" value="Unassembled WGS sequence"/>
</dbReference>
<dbReference type="RefSeq" id="WP_129969007.1">
    <property type="nucleotide sequence ID" value="NZ_JACCEW010000002.1"/>
</dbReference>
<dbReference type="AlphaFoldDB" id="A0A853F8W7"/>
<comment type="caution">
    <text evidence="1">The sequence shown here is derived from an EMBL/GenBank/DDBJ whole genome shotgun (WGS) entry which is preliminary data.</text>
</comment>
<organism evidence="1 2">
    <name type="scientific">Allopusillimonas soli</name>
    <dbReference type="NCBI Taxonomy" id="659016"/>
    <lineage>
        <taxon>Bacteria</taxon>
        <taxon>Pseudomonadati</taxon>
        <taxon>Pseudomonadota</taxon>
        <taxon>Betaproteobacteria</taxon>
        <taxon>Burkholderiales</taxon>
        <taxon>Alcaligenaceae</taxon>
        <taxon>Allopusillimonas</taxon>
    </lineage>
</organism>
<evidence type="ECO:0000313" key="2">
    <source>
        <dbReference type="Proteomes" id="UP000580517"/>
    </source>
</evidence>
<accession>A0A853F8W7</accession>
<protein>
    <submittedName>
        <fullName evidence="1">Uncharacterized protein</fullName>
    </submittedName>
</protein>
<evidence type="ECO:0000313" key="1">
    <source>
        <dbReference type="EMBL" id="NYT37105.1"/>
    </source>
</evidence>
<keyword evidence="2" id="KW-1185">Reference proteome</keyword>